<reference evidence="20 21" key="1">
    <citation type="journal article" date="2019" name="PLoS Pathog.">
        <title>Genome sequence of the bovine parasite Schistosoma bovis Tanzania.</title>
        <authorList>
            <person name="Oey H."/>
            <person name="Zakrzewski M."/>
            <person name="Gobert G."/>
            <person name="Gravermann K."/>
            <person name="Stoye J."/>
            <person name="Jones M."/>
            <person name="Mcmanus D."/>
            <person name="Krause L."/>
        </authorList>
    </citation>
    <scope>NUCLEOTIDE SEQUENCE [LARGE SCALE GENOMIC DNA]</scope>
    <source>
        <strain evidence="20 21">TAN1997</strain>
    </source>
</reference>
<accession>A0A430Q801</accession>
<gene>
    <name evidence="20" type="ORF">DC041_0012129</name>
</gene>
<feature type="active site" description="Nucleophile" evidence="16">
    <location>
        <position position="438"/>
    </location>
</feature>
<evidence type="ECO:0000256" key="12">
    <source>
        <dbReference type="ARBA" id="ARBA00023136"/>
    </source>
</evidence>
<evidence type="ECO:0000256" key="18">
    <source>
        <dbReference type="PIRSR" id="PIRSR017205-3"/>
    </source>
</evidence>
<keyword evidence="8" id="KW-0256">Endoplasmic reticulum</keyword>
<proteinExistence type="inferred from homology"/>
<keyword evidence="9 17" id="KW-0274">FAD</keyword>
<keyword evidence="11" id="KW-0560">Oxidoreductase</keyword>
<keyword evidence="15" id="KW-0676">Redox-active center</keyword>
<name>A0A430Q801_SCHBO</name>
<feature type="binding site" evidence="17">
    <location>
        <position position="299"/>
    </location>
    <ligand>
        <name>FAD</name>
        <dbReference type="ChEBI" id="CHEBI:57692"/>
    </ligand>
</feature>
<dbReference type="SUPFAM" id="SSF110019">
    <property type="entry name" value="ERO1-like"/>
    <property type="match status" value="2"/>
</dbReference>
<evidence type="ECO:0000256" key="5">
    <source>
        <dbReference type="ARBA" id="ARBA00022448"/>
    </source>
</evidence>
<keyword evidence="12" id="KW-0472">Membrane</keyword>
<dbReference type="InterPro" id="IPR037192">
    <property type="entry name" value="ERO1-like_sf"/>
</dbReference>
<keyword evidence="13 18" id="KW-1015">Disulfide bond</keyword>
<feature type="chain" id="PRO_5019483618" evidence="19">
    <location>
        <begin position="35"/>
        <end position="524"/>
    </location>
</feature>
<evidence type="ECO:0000256" key="11">
    <source>
        <dbReference type="ARBA" id="ARBA00023002"/>
    </source>
</evidence>
<feature type="disulfide bond" description="Redox-active" evidence="18">
    <location>
        <begin position="102"/>
        <end position="107"/>
    </location>
</feature>
<protein>
    <submittedName>
        <fullName evidence="20">ERO1-like protein alpha</fullName>
    </submittedName>
</protein>
<dbReference type="Pfam" id="PF04137">
    <property type="entry name" value="ERO1"/>
    <property type="match status" value="2"/>
</dbReference>
<dbReference type="GO" id="GO:0034975">
    <property type="term" value="P:protein folding in endoplasmic reticulum"/>
    <property type="evidence" value="ECO:0007669"/>
    <property type="project" value="InterPro"/>
</dbReference>
<feature type="binding site" evidence="17">
    <location>
        <position position="256"/>
    </location>
    <ligand>
        <name>FAD</name>
        <dbReference type="ChEBI" id="CHEBI:57692"/>
    </ligand>
</feature>
<keyword evidence="21" id="KW-1185">Reference proteome</keyword>
<dbReference type="PIRSF" id="PIRSF017205">
    <property type="entry name" value="ERO1"/>
    <property type="match status" value="1"/>
</dbReference>
<evidence type="ECO:0000256" key="1">
    <source>
        <dbReference type="ARBA" id="ARBA00001974"/>
    </source>
</evidence>
<evidence type="ECO:0000256" key="9">
    <source>
        <dbReference type="ARBA" id="ARBA00022827"/>
    </source>
</evidence>
<feature type="binding site" evidence="17">
    <location>
        <position position="201"/>
    </location>
    <ligand>
        <name>FAD</name>
        <dbReference type="ChEBI" id="CHEBI:57692"/>
    </ligand>
</feature>
<dbReference type="GO" id="GO:0016972">
    <property type="term" value="F:thiol oxidase activity"/>
    <property type="evidence" value="ECO:0007669"/>
    <property type="project" value="InterPro"/>
</dbReference>
<evidence type="ECO:0000256" key="17">
    <source>
        <dbReference type="PIRSR" id="PIRSR017205-2"/>
    </source>
</evidence>
<feature type="disulfide bond" description="Redox-active" evidence="18">
    <location>
        <begin position="438"/>
        <end position="441"/>
    </location>
</feature>
<keyword evidence="6" id="KW-0285">Flavoprotein</keyword>
<feature type="binding site" evidence="17">
    <location>
        <position position="253"/>
    </location>
    <ligand>
        <name>FAD</name>
        <dbReference type="ChEBI" id="CHEBI:57692"/>
    </ligand>
</feature>
<dbReference type="GO" id="GO:0071949">
    <property type="term" value="F:FAD binding"/>
    <property type="evidence" value="ECO:0007669"/>
    <property type="project" value="InterPro"/>
</dbReference>
<dbReference type="STRING" id="6184.A0A430Q801"/>
<feature type="non-terminal residue" evidence="20">
    <location>
        <position position="1"/>
    </location>
</feature>
<evidence type="ECO:0000256" key="15">
    <source>
        <dbReference type="ARBA" id="ARBA00023284"/>
    </source>
</evidence>
<comment type="cofactor">
    <cofactor evidence="1 17">
        <name>FAD</name>
        <dbReference type="ChEBI" id="CHEBI:57692"/>
    </cofactor>
</comment>
<feature type="signal peptide" evidence="19">
    <location>
        <begin position="1"/>
        <end position="34"/>
    </location>
</feature>
<comment type="similarity">
    <text evidence="3">Belongs to the EROs family.</text>
</comment>
<dbReference type="PANTHER" id="PTHR12613:SF0">
    <property type="entry name" value="ERO1-LIKE PROTEIN"/>
    <property type="match status" value="1"/>
</dbReference>
<evidence type="ECO:0000256" key="2">
    <source>
        <dbReference type="ARBA" id="ARBA00004367"/>
    </source>
</evidence>
<evidence type="ECO:0000256" key="6">
    <source>
        <dbReference type="ARBA" id="ARBA00022630"/>
    </source>
</evidence>
<sequence length="524" mass="60207">QGSASLAIVITCRWLMIGRESLLHFIILLACSLAQPSEERGGCFSLLSGMVDDINADIQKITGFNNLKVLPRIKNILQKDFFHYFEVNLERGCPFFDDDKRCPSSDCRVKDCPAEEIPLGLREDSLESSPHHKYSKEANMYPEEGIDCGLGKLDSSLSEERKTIIANWTRHDDEDELTFCEPDDDSSGKMIYVDLLKNPERYTGYKGPASNRIWYMVYNENCFNEDSITYGTSYLGPSQSSCLEKRAFYRMVSGLHSSISVHLSYRYPLSLFSRHQPISRDYDSNNPGWGPNLEEFRRRFDPSIVPDGLTRLRNLYFTYLVELRALAKAAPYLMKQTYFTGDEKMDKETRSVVTDFLQIIQIRESNVHYSCFFSNNRHIPIAVLNHQSTLYFHNTRNEGSIFNEHLLFAGDINEANVLKKQFREHFRNISRIMDCIGCEKCRLWGKLQTQGMGTALKILFSDTVRKENPLDQSSTAEPNFQLRRTEIISLFNAFGRLSTSIGALDDFCEMIHESQKQKRHTASG</sequence>
<feature type="binding site" evidence="17">
    <location>
        <position position="214"/>
    </location>
    <ligand>
        <name>FAD</name>
        <dbReference type="ChEBI" id="CHEBI:57692"/>
    </ligand>
</feature>
<evidence type="ECO:0000256" key="7">
    <source>
        <dbReference type="ARBA" id="ARBA00022729"/>
    </source>
</evidence>
<evidence type="ECO:0000256" key="8">
    <source>
        <dbReference type="ARBA" id="ARBA00022824"/>
    </source>
</evidence>
<keyword evidence="5" id="KW-0813">Transport</keyword>
<comment type="subcellular location">
    <subcellularLocation>
        <location evidence="2">Endoplasmic reticulum membrane</location>
        <topology evidence="2">Peripheral membrane protein</topology>
        <orientation evidence="2">Lumenal side</orientation>
    </subcellularLocation>
</comment>
<dbReference type="InterPro" id="IPR007266">
    <property type="entry name" value="Ero1"/>
</dbReference>
<dbReference type="PANTHER" id="PTHR12613">
    <property type="entry name" value="ERO1-RELATED"/>
    <property type="match status" value="1"/>
</dbReference>
<dbReference type="GO" id="GO:0005789">
    <property type="term" value="C:endoplasmic reticulum membrane"/>
    <property type="evidence" value="ECO:0007669"/>
    <property type="project" value="UniProtKB-SubCell"/>
</dbReference>
<evidence type="ECO:0000256" key="16">
    <source>
        <dbReference type="PIRSR" id="PIRSR017205-1"/>
    </source>
</evidence>
<evidence type="ECO:0000256" key="10">
    <source>
        <dbReference type="ARBA" id="ARBA00022982"/>
    </source>
</evidence>
<evidence type="ECO:0000256" key="14">
    <source>
        <dbReference type="ARBA" id="ARBA00023180"/>
    </source>
</evidence>
<evidence type="ECO:0000256" key="19">
    <source>
        <dbReference type="SAM" id="SignalP"/>
    </source>
</evidence>
<evidence type="ECO:0000313" key="21">
    <source>
        <dbReference type="Proteomes" id="UP000290809"/>
    </source>
</evidence>
<keyword evidence="10" id="KW-0249">Electron transport</keyword>
<evidence type="ECO:0000256" key="3">
    <source>
        <dbReference type="ARBA" id="ARBA00008277"/>
    </source>
</evidence>
<dbReference type="GO" id="GO:0015035">
    <property type="term" value="F:protein-disulfide reductase activity"/>
    <property type="evidence" value="ECO:0007669"/>
    <property type="project" value="InterPro"/>
</dbReference>
<keyword evidence="14" id="KW-0325">Glycoprotein</keyword>
<comment type="caution">
    <text evidence="20">The sequence shown here is derived from an EMBL/GenBank/DDBJ whole genome shotgun (WGS) entry which is preliminary data.</text>
</comment>
<evidence type="ECO:0000256" key="4">
    <source>
        <dbReference type="ARBA" id="ARBA00011802"/>
    </source>
</evidence>
<comment type="subunit">
    <text evidence="4">May function both as a monomer and a homodimer.</text>
</comment>
<evidence type="ECO:0000256" key="13">
    <source>
        <dbReference type="ARBA" id="ARBA00023157"/>
    </source>
</evidence>
<dbReference type="EMBL" id="QMKO01002348">
    <property type="protein sequence ID" value="RTG83813.1"/>
    <property type="molecule type" value="Genomic_DNA"/>
</dbReference>
<dbReference type="AlphaFoldDB" id="A0A430Q801"/>
<keyword evidence="7 19" id="KW-0732">Signal</keyword>
<dbReference type="Proteomes" id="UP000290809">
    <property type="component" value="Unassembled WGS sequence"/>
</dbReference>
<feature type="binding site" evidence="17">
    <location>
        <position position="203"/>
    </location>
    <ligand>
        <name>FAD</name>
        <dbReference type="ChEBI" id="CHEBI:57692"/>
    </ligand>
</feature>
<feature type="active site" evidence="16">
    <location>
        <position position="441"/>
    </location>
</feature>
<organism evidence="20 21">
    <name type="scientific">Schistosoma bovis</name>
    <name type="common">Blood fluke</name>
    <dbReference type="NCBI Taxonomy" id="6184"/>
    <lineage>
        <taxon>Eukaryota</taxon>
        <taxon>Metazoa</taxon>
        <taxon>Spiralia</taxon>
        <taxon>Lophotrochozoa</taxon>
        <taxon>Platyhelminthes</taxon>
        <taxon>Trematoda</taxon>
        <taxon>Digenea</taxon>
        <taxon>Strigeidida</taxon>
        <taxon>Schistosomatoidea</taxon>
        <taxon>Schistosomatidae</taxon>
        <taxon>Schistosoma</taxon>
    </lineage>
</organism>
<evidence type="ECO:0000313" key="20">
    <source>
        <dbReference type="EMBL" id="RTG83813.1"/>
    </source>
</evidence>